<accession>A0AAX1JCC3</accession>
<evidence type="ECO:0000313" key="2">
    <source>
        <dbReference type="EMBL" id="GFG65584.1"/>
    </source>
</evidence>
<dbReference type="AlphaFoldDB" id="A0AAX1JCC3"/>
<proteinExistence type="predicted"/>
<name>A0AAX1JCC3_9MYCO</name>
<evidence type="ECO:0000256" key="1">
    <source>
        <dbReference type="SAM" id="MobiDB-lite"/>
    </source>
</evidence>
<dbReference type="Proteomes" id="UP000465306">
    <property type="component" value="Unassembled WGS sequence"/>
</dbReference>
<keyword evidence="4" id="KW-1185">Reference proteome</keyword>
<organism evidence="3 5">
    <name type="scientific">Mycobacterium kubicae</name>
    <dbReference type="NCBI Taxonomy" id="120959"/>
    <lineage>
        <taxon>Bacteria</taxon>
        <taxon>Bacillati</taxon>
        <taxon>Actinomycetota</taxon>
        <taxon>Actinomycetes</taxon>
        <taxon>Mycobacteriales</taxon>
        <taxon>Mycobacteriaceae</taxon>
        <taxon>Mycobacterium</taxon>
        <taxon>Mycobacterium simiae complex</taxon>
    </lineage>
</organism>
<evidence type="ECO:0008006" key="6">
    <source>
        <dbReference type="Google" id="ProtNLM"/>
    </source>
</evidence>
<reference evidence="3" key="3">
    <citation type="submission" date="2020-11" db="EMBL/GenBank/DDBJ databases">
        <title>Intraspecies plasmid and genomic variation of Mycobacterium kubicae revealed by the complete genome sequences of two clinical isolates.</title>
        <authorList>
            <person name="Hendrix J.R."/>
            <person name="Epperson L.E."/>
            <person name="Honda J.R."/>
            <person name="Strong M."/>
        </authorList>
    </citation>
    <scope>NUCLEOTIDE SEQUENCE</scope>
    <source>
        <strain evidence="3">JCM 13573</strain>
    </source>
</reference>
<dbReference type="RefSeq" id="WP_165612689.1">
    <property type="nucleotide sequence ID" value="NZ_BLKU01000005.1"/>
</dbReference>
<dbReference type="EMBL" id="BLKU01000005">
    <property type="protein sequence ID" value="GFG65584.1"/>
    <property type="molecule type" value="Genomic_DNA"/>
</dbReference>
<evidence type="ECO:0000313" key="5">
    <source>
        <dbReference type="Proteomes" id="UP000663583"/>
    </source>
</evidence>
<sequence length="47" mass="5154">MADSALQQQLDEVRALLGRARELFGHNPIEPPADIAPDPDSGKTWLL</sequence>
<gene>
    <name evidence="3" type="ORF">I2456_00280</name>
    <name evidence="2" type="ORF">MKUB_30740</name>
</gene>
<evidence type="ECO:0000313" key="3">
    <source>
        <dbReference type="EMBL" id="QPI38070.1"/>
    </source>
</evidence>
<protein>
    <recommendedName>
        <fullName evidence="6">Acyl-CoA dehydrogenase</fullName>
    </recommendedName>
</protein>
<feature type="region of interest" description="Disordered" evidence="1">
    <location>
        <begin position="25"/>
        <end position="47"/>
    </location>
</feature>
<dbReference type="Proteomes" id="UP000663583">
    <property type="component" value="Chromosome"/>
</dbReference>
<reference evidence="2" key="2">
    <citation type="submission" date="2020-02" db="EMBL/GenBank/DDBJ databases">
        <authorList>
            <person name="Matsumoto Y."/>
            <person name="Kinjo T."/>
            <person name="Motooka D."/>
            <person name="Nabeya D."/>
            <person name="Jung N."/>
            <person name="Uechi K."/>
            <person name="Horii T."/>
            <person name="Iida T."/>
            <person name="Fujita J."/>
            <person name="Nakamura S."/>
        </authorList>
    </citation>
    <scope>NUCLEOTIDE SEQUENCE</scope>
    <source>
        <strain evidence="2">JCM 13573</strain>
    </source>
</reference>
<dbReference type="EMBL" id="CP065047">
    <property type="protein sequence ID" value="QPI38070.1"/>
    <property type="molecule type" value="Genomic_DNA"/>
</dbReference>
<dbReference type="KEGG" id="mku:I2456_00280"/>
<evidence type="ECO:0000313" key="4">
    <source>
        <dbReference type="Proteomes" id="UP000465306"/>
    </source>
</evidence>
<reference evidence="2 4" key="1">
    <citation type="journal article" date="2019" name="Emerg. Microbes Infect.">
        <title>Comprehensive subspecies identification of 175 nontuberculous mycobacteria species based on 7547 genomic profiles.</title>
        <authorList>
            <person name="Matsumoto Y."/>
            <person name="Kinjo T."/>
            <person name="Motooka D."/>
            <person name="Nabeya D."/>
            <person name="Jung N."/>
            <person name="Uechi K."/>
            <person name="Horii T."/>
            <person name="Iida T."/>
            <person name="Fujita J."/>
            <person name="Nakamura S."/>
        </authorList>
    </citation>
    <scope>NUCLEOTIDE SEQUENCE [LARGE SCALE GENOMIC DNA]</scope>
    <source>
        <strain evidence="2 4">JCM 13573</strain>
    </source>
</reference>